<sequence length="106" mass="12069">MNGVKNSKLSKVKANGSKLKCSSIGCTRPQDVGGEANTSSGETPKRTIITTFIFLRRDCNQWRIQEIYLLGAYVKVRASDFHKKDIWNVRIIILENQMSIIEHNEE</sequence>
<accession>A0AAV0CLY8</accession>
<comment type="caution">
    <text evidence="1">The sequence shown here is derived from an EMBL/GenBank/DDBJ whole genome shotgun (WGS) entry which is preliminary data.</text>
</comment>
<proteinExistence type="predicted"/>
<evidence type="ECO:0000313" key="2">
    <source>
        <dbReference type="Proteomes" id="UP001152523"/>
    </source>
</evidence>
<evidence type="ECO:0000313" key="1">
    <source>
        <dbReference type="EMBL" id="CAH9077682.1"/>
    </source>
</evidence>
<protein>
    <submittedName>
        <fullName evidence="1">Uncharacterized protein</fullName>
    </submittedName>
</protein>
<dbReference type="EMBL" id="CAMAPF010000031">
    <property type="protein sequence ID" value="CAH9077682.1"/>
    <property type="molecule type" value="Genomic_DNA"/>
</dbReference>
<reference evidence="1" key="1">
    <citation type="submission" date="2022-07" db="EMBL/GenBank/DDBJ databases">
        <authorList>
            <person name="Macas J."/>
            <person name="Novak P."/>
            <person name="Neumann P."/>
        </authorList>
    </citation>
    <scope>NUCLEOTIDE SEQUENCE</scope>
</reference>
<organism evidence="1 2">
    <name type="scientific">Cuscuta epithymum</name>
    <dbReference type="NCBI Taxonomy" id="186058"/>
    <lineage>
        <taxon>Eukaryota</taxon>
        <taxon>Viridiplantae</taxon>
        <taxon>Streptophyta</taxon>
        <taxon>Embryophyta</taxon>
        <taxon>Tracheophyta</taxon>
        <taxon>Spermatophyta</taxon>
        <taxon>Magnoliopsida</taxon>
        <taxon>eudicotyledons</taxon>
        <taxon>Gunneridae</taxon>
        <taxon>Pentapetalae</taxon>
        <taxon>asterids</taxon>
        <taxon>lamiids</taxon>
        <taxon>Solanales</taxon>
        <taxon>Convolvulaceae</taxon>
        <taxon>Cuscuteae</taxon>
        <taxon>Cuscuta</taxon>
        <taxon>Cuscuta subgen. Cuscuta</taxon>
    </lineage>
</organism>
<gene>
    <name evidence="1" type="ORF">CEPIT_LOCUS6275</name>
</gene>
<dbReference type="Proteomes" id="UP001152523">
    <property type="component" value="Unassembled WGS sequence"/>
</dbReference>
<name>A0AAV0CLY8_9ASTE</name>
<dbReference type="AlphaFoldDB" id="A0AAV0CLY8"/>
<keyword evidence="2" id="KW-1185">Reference proteome</keyword>